<protein>
    <recommendedName>
        <fullName evidence="1">ISXO2-like transposase domain-containing protein</fullName>
    </recommendedName>
</protein>
<organism evidence="2 3">
    <name type="scientific">Paraglaciecola psychrophila 170</name>
    <dbReference type="NCBI Taxonomy" id="1129794"/>
    <lineage>
        <taxon>Bacteria</taxon>
        <taxon>Pseudomonadati</taxon>
        <taxon>Pseudomonadota</taxon>
        <taxon>Gammaproteobacteria</taxon>
        <taxon>Alteromonadales</taxon>
        <taxon>Alteromonadaceae</taxon>
        <taxon>Paraglaciecola</taxon>
    </lineage>
</organism>
<dbReference type="InterPro" id="IPR024445">
    <property type="entry name" value="Tnp_ISXO2-like"/>
</dbReference>
<dbReference type="OrthoDB" id="5589846at2"/>
<feature type="domain" description="ISXO2-like transposase" evidence="1">
    <location>
        <begin position="129"/>
        <end position="269"/>
    </location>
</feature>
<dbReference type="PATRIC" id="fig|1129794.4.peg.361"/>
<dbReference type="EMBL" id="CP003837">
    <property type="protein sequence ID" value="AGH42475.1"/>
    <property type="molecule type" value="Genomic_DNA"/>
</dbReference>
<reference evidence="2 3" key="1">
    <citation type="journal article" date="2013" name="Genome Announc.">
        <title>Complete Genome Sequence of Glaciecola psychrophila Strain 170T.</title>
        <authorList>
            <person name="Yin J."/>
            <person name="Chen J."/>
            <person name="Liu G."/>
            <person name="Yu Y."/>
            <person name="Song L."/>
            <person name="Wang X."/>
            <person name="Qu X."/>
        </authorList>
    </citation>
    <scope>NUCLEOTIDE SEQUENCE [LARGE SCALE GENOMIC DNA]</scope>
    <source>
        <strain evidence="2 3">170</strain>
    </source>
</reference>
<evidence type="ECO:0000313" key="2">
    <source>
        <dbReference type="EMBL" id="AGH42475.1"/>
    </source>
</evidence>
<dbReference type="Pfam" id="PF12760">
    <property type="entry name" value="Zn_ribbon_IS1595"/>
    <property type="match status" value="1"/>
</dbReference>
<dbReference type="Proteomes" id="UP000011864">
    <property type="component" value="Chromosome"/>
</dbReference>
<sequence length="294" mass="33469">MNMPEASFLAWQKQFSTEDDCLKYLQQMKWPNGFICPDCGNNHSYEITSRHLYECTQCKKQTSVMSGTLFHGSKITLNQWFWAIYSLGSDKGSISALRLSKLIEVNWRTARLILKKLKTAMGHRDSLYQLSGTIELDDALVGGRQKGKRGRGAAGKKNVLIACESKDKKAGFIAMAVVDSICHFSVNEFVKKHLKQGQQVHSDALPALNIIGQTENYEARVTPGYLVDEWLPWVHIAIGNLKTFLLGTFHGVTGKYLQEYFDEFCYRFNRRFIEKQIPNRLLNLAIIHLPVKST</sequence>
<dbReference type="STRING" id="1129794.C427_0365"/>
<evidence type="ECO:0000313" key="3">
    <source>
        <dbReference type="Proteomes" id="UP000011864"/>
    </source>
</evidence>
<dbReference type="SMART" id="SM01126">
    <property type="entry name" value="DDE_Tnp_IS1595"/>
    <property type="match status" value="1"/>
</dbReference>
<dbReference type="eggNOG" id="COG3677">
    <property type="taxonomic scope" value="Bacteria"/>
</dbReference>
<gene>
    <name evidence="2" type="ORF">C427_0365</name>
</gene>
<dbReference type="RefSeq" id="WP_015430293.1">
    <property type="nucleotide sequence ID" value="NC_020514.1"/>
</dbReference>
<dbReference type="Pfam" id="PF12762">
    <property type="entry name" value="DDE_Tnp_IS1595"/>
    <property type="match status" value="1"/>
</dbReference>
<keyword evidence="3" id="KW-1185">Reference proteome</keyword>
<proteinExistence type="predicted"/>
<dbReference type="InterPro" id="IPR024442">
    <property type="entry name" value="Transposase_Zn_ribbon"/>
</dbReference>
<accession>M4RG32</accession>
<dbReference type="AlphaFoldDB" id="M4RG32"/>
<dbReference type="NCBIfam" id="NF033547">
    <property type="entry name" value="transpos_IS1595"/>
    <property type="match status" value="1"/>
</dbReference>
<dbReference type="KEGG" id="gps:C427_0365"/>
<dbReference type="HOGENOM" id="CLU_044348_1_4_6"/>
<name>M4RG32_9ALTE</name>
<evidence type="ECO:0000259" key="1">
    <source>
        <dbReference type="SMART" id="SM01126"/>
    </source>
</evidence>